<keyword evidence="2" id="KW-1185">Reference proteome</keyword>
<evidence type="ECO:0000313" key="2">
    <source>
        <dbReference type="Proteomes" id="UP000886595"/>
    </source>
</evidence>
<sequence>MEQVMNELREATYQYTNVPDPIESAARRQRMLDGEIHGLMKKNSCQHHSICGGSPATISASGGTD</sequence>
<proteinExistence type="predicted"/>
<dbReference type="OrthoDB" id="10466336at2759"/>
<dbReference type="AlphaFoldDB" id="A0A8X8AZK2"/>
<dbReference type="EMBL" id="JAAMPC010000004">
    <property type="protein sequence ID" value="KAG2316208.1"/>
    <property type="molecule type" value="Genomic_DNA"/>
</dbReference>
<gene>
    <name evidence="1" type="ORF">Bca52824_019330</name>
</gene>
<accession>A0A8X8AZK2</accession>
<protein>
    <submittedName>
        <fullName evidence="1">Uncharacterized protein</fullName>
    </submittedName>
</protein>
<comment type="caution">
    <text evidence="1">The sequence shown here is derived from an EMBL/GenBank/DDBJ whole genome shotgun (WGS) entry which is preliminary data.</text>
</comment>
<dbReference type="Proteomes" id="UP000886595">
    <property type="component" value="Unassembled WGS sequence"/>
</dbReference>
<organism evidence="1 2">
    <name type="scientific">Brassica carinata</name>
    <name type="common">Ethiopian mustard</name>
    <name type="synonym">Abyssinian cabbage</name>
    <dbReference type="NCBI Taxonomy" id="52824"/>
    <lineage>
        <taxon>Eukaryota</taxon>
        <taxon>Viridiplantae</taxon>
        <taxon>Streptophyta</taxon>
        <taxon>Embryophyta</taxon>
        <taxon>Tracheophyta</taxon>
        <taxon>Spermatophyta</taxon>
        <taxon>Magnoliopsida</taxon>
        <taxon>eudicotyledons</taxon>
        <taxon>Gunneridae</taxon>
        <taxon>Pentapetalae</taxon>
        <taxon>rosids</taxon>
        <taxon>malvids</taxon>
        <taxon>Brassicales</taxon>
        <taxon>Brassicaceae</taxon>
        <taxon>Brassiceae</taxon>
        <taxon>Brassica</taxon>
    </lineage>
</organism>
<name>A0A8X8AZK2_BRACI</name>
<reference evidence="1 2" key="1">
    <citation type="submission" date="2020-02" db="EMBL/GenBank/DDBJ databases">
        <authorList>
            <person name="Ma Q."/>
            <person name="Huang Y."/>
            <person name="Song X."/>
            <person name="Pei D."/>
        </authorList>
    </citation>
    <scope>NUCLEOTIDE SEQUENCE [LARGE SCALE GENOMIC DNA]</scope>
    <source>
        <strain evidence="1">Sxm20200214</strain>
        <tissue evidence="1">Leaf</tissue>
    </source>
</reference>
<evidence type="ECO:0000313" key="1">
    <source>
        <dbReference type="EMBL" id="KAG2316208.1"/>
    </source>
</evidence>